<dbReference type="Proteomes" id="UP000183180">
    <property type="component" value="Unassembled WGS sequence"/>
</dbReference>
<dbReference type="EMBL" id="FNLM01000036">
    <property type="protein sequence ID" value="SDU82106.1"/>
    <property type="molecule type" value="Genomic_DNA"/>
</dbReference>
<evidence type="ECO:0000256" key="1">
    <source>
        <dbReference type="ARBA" id="ARBA00006865"/>
    </source>
</evidence>
<dbReference type="InterPro" id="IPR050546">
    <property type="entry name" value="Glycosyl_Hydrlase_16"/>
</dbReference>
<keyword evidence="4" id="KW-0378">Hydrolase</keyword>
<dbReference type="GO" id="GO:0005975">
    <property type="term" value="P:carbohydrate metabolic process"/>
    <property type="evidence" value="ECO:0007669"/>
    <property type="project" value="InterPro"/>
</dbReference>
<evidence type="ECO:0000313" key="4">
    <source>
        <dbReference type="EMBL" id="SDU82106.1"/>
    </source>
</evidence>
<dbReference type="Pfam" id="PF00722">
    <property type="entry name" value="Glyco_hydro_16"/>
    <property type="match status" value="1"/>
</dbReference>
<dbReference type="CDD" id="cd08023">
    <property type="entry name" value="GH16_laminarinase_like"/>
    <property type="match status" value="1"/>
</dbReference>
<feature type="chain" id="PRO_5010346996" evidence="2">
    <location>
        <begin position="26"/>
        <end position="265"/>
    </location>
</feature>
<dbReference type="RefSeq" id="WP_244278430.1">
    <property type="nucleotide sequence ID" value="NZ_FNLM01000036.1"/>
</dbReference>
<protein>
    <submittedName>
        <fullName evidence="4">Glycosyl hydrolases family 16</fullName>
    </submittedName>
</protein>
<dbReference type="SUPFAM" id="SSF49899">
    <property type="entry name" value="Concanavalin A-like lectins/glucanases"/>
    <property type="match status" value="1"/>
</dbReference>
<feature type="domain" description="GH16" evidence="3">
    <location>
        <begin position="23"/>
        <end position="265"/>
    </location>
</feature>
<gene>
    <name evidence="4" type="ORF">SAMN04488548_136600</name>
</gene>
<dbReference type="InterPro" id="IPR000757">
    <property type="entry name" value="Beta-glucanase-like"/>
</dbReference>
<dbReference type="STRING" id="158898.SAMN04488548_136600"/>
<sequence length="265" mass="28455">MRRLILLCVVAGLLVSGCSTGFVHADPDTGPNVIYAEDFDGPARAPQSPWHAVTGGGGWGNEEAQVYTDSLGNARIDGQGHLAITARRHDWGYTSARLTTKGELSIRHGRISARIAMPAGTGLHPAFWMLGDDIDRAGWPASGEIDIIETLNQAPEYHTGVHVPQDSSERGQSISVTGVPSSPLAGEFRTYWVNKLPGRIETGIDDQTLFTVTPADLAPDSHWVLDNPFHLLLNVAVGGAWPGPTDHTTPTEATMLVDWIRVTAP</sequence>
<evidence type="ECO:0000259" key="3">
    <source>
        <dbReference type="PROSITE" id="PS51762"/>
    </source>
</evidence>
<dbReference type="GO" id="GO:0004553">
    <property type="term" value="F:hydrolase activity, hydrolyzing O-glycosyl compounds"/>
    <property type="evidence" value="ECO:0007669"/>
    <property type="project" value="InterPro"/>
</dbReference>
<dbReference type="PROSITE" id="PS51257">
    <property type="entry name" value="PROKAR_LIPOPROTEIN"/>
    <property type="match status" value="1"/>
</dbReference>
<evidence type="ECO:0000256" key="2">
    <source>
        <dbReference type="SAM" id="SignalP"/>
    </source>
</evidence>
<dbReference type="Gene3D" id="2.60.120.200">
    <property type="match status" value="1"/>
</dbReference>
<organism evidence="4 5">
    <name type="scientific">Gordonia westfalica</name>
    <dbReference type="NCBI Taxonomy" id="158898"/>
    <lineage>
        <taxon>Bacteria</taxon>
        <taxon>Bacillati</taxon>
        <taxon>Actinomycetota</taxon>
        <taxon>Actinomycetes</taxon>
        <taxon>Mycobacteriales</taxon>
        <taxon>Gordoniaceae</taxon>
        <taxon>Gordonia</taxon>
    </lineage>
</organism>
<comment type="similarity">
    <text evidence="1">Belongs to the glycosyl hydrolase 16 family.</text>
</comment>
<dbReference type="InterPro" id="IPR013320">
    <property type="entry name" value="ConA-like_dom_sf"/>
</dbReference>
<name>A0A1H2LP13_9ACTN</name>
<evidence type="ECO:0000313" key="5">
    <source>
        <dbReference type="Proteomes" id="UP000183180"/>
    </source>
</evidence>
<dbReference type="PANTHER" id="PTHR10963">
    <property type="entry name" value="GLYCOSYL HYDROLASE-RELATED"/>
    <property type="match status" value="1"/>
</dbReference>
<reference evidence="4 5" key="1">
    <citation type="submission" date="2016-10" db="EMBL/GenBank/DDBJ databases">
        <authorList>
            <person name="de Groot N.N."/>
        </authorList>
    </citation>
    <scope>NUCLEOTIDE SEQUENCE [LARGE SCALE GENOMIC DNA]</scope>
    <source>
        <strain evidence="4 5">DSM 44215</strain>
    </source>
</reference>
<accession>A0A1H2LP13</accession>
<dbReference type="AlphaFoldDB" id="A0A1H2LP13"/>
<dbReference type="PROSITE" id="PS51762">
    <property type="entry name" value="GH16_2"/>
    <property type="match status" value="1"/>
</dbReference>
<keyword evidence="2" id="KW-0732">Signal</keyword>
<proteinExistence type="inferred from homology"/>
<feature type="signal peptide" evidence="2">
    <location>
        <begin position="1"/>
        <end position="25"/>
    </location>
</feature>
<dbReference type="PANTHER" id="PTHR10963:SF55">
    <property type="entry name" value="GLYCOSIDE HYDROLASE FAMILY 16 PROTEIN"/>
    <property type="match status" value="1"/>
</dbReference>